<accession>A0ABQ4ED62</accession>
<dbReference type="Proteomes" id="UP000646749">
    <property type="component" value="Unassembled WGS sequence"/>
</dbReference>
<reference evidence="1 2" key="1">
    <citation type="submission" date="2021-01" db="EMBL/GenBank/DDBJ databases">
        <title>Whole genome shotgun sequence of Plantactinospora endophytica NBRC 110450.</title>
        <authorList>
            <person name="Komaki H."/>
            <person name="Tamura T."/>
        </authorList>
    </citation>
    <scope>NUCLEOTIDE SEQUENCE [LARGE SCALE GENOMIC DNA]</scope>
    <source>
        <strain evidence="1 2">NBRC 110450</strain>
    </source>
</reference>
<gene>
    <name evidence="1" type="ORF">Pen02_76010</name>
</gene>
<evidence type="ECO:0000313" key="2">
    <source>
        <dbReference type="Proteomes" id="UP000646749"/>
    </source>
</evidence>
<name>A0ABQ4ED62_9ACTN</name>
<evidence type="ECO:0008006" key="3">
    <source>
        <dbReference type="Google" id="ProtNLM"/>
    </source>
</evidence>
<keyword evidence="2" id="KW-1185">Reference proteome</keyword>
<protein>
    <recommendedName>
        <fullName evidence="3">Histidine phosphatase family protein</fullName>
    </recommendedName>
</protein>
<dbReference type="EMBL" id="BONW01000045">
    <property type="protein sequence ID" value="GIG92665.1"/>
    <property type="molecule type" value="Genomic_DNA"/>
</dbReference>
<comment type="caution">
    <text evidence="1">The sequence shown here is derived from an EMBL/GenBank/DDBJ whole genome shotgun (WGS) entry which is preliminary data.</text>
</comment>
<evidence type="ECO:0000313" key="1">
    <source>
        <dbReference type="EMBL" id="GIG92665.1"/>
    </source>
</evidence>
<proteinExistence type="predicted"/>
<organism evidence="1 2">
    <name type="scientific">Plantactinospora endophytica</name>
    <dbReference type="NCBI Taxonomy" id="673535"/>
    <lineage>
        <taxon>Bacteria</taxon>
        <taxon>Bacillati</taxon>
        <taxon>Actinomycetota</taxon>
        <taxon>Actinomycetes</taxon>
        <taxon>Micromonosporales</taxon>
        <taxon>Micromonosporaceae</taxon>
        <taxon>Plantactinospora</taxon>
    </lineage>
</organism>
<sequence length="93" mass="9786">MGLGGYGSKARPTGAPELARGTLRFDTAVARHAEIAAARGDTLVVGTHGLAPTLCLASRIALDPGPAHFWADLRFRDVIEVDLADGMVSRRFG</sequence>